<dbReference type="AlphaFoldDB" id="A0A8I0AEB9"/>
<protein>
    <submittedName>
        <fullName evidence="7">TIGR04100 family radical SAM protein</fullName>
    </submittedName>
</protein>
<proteinExistence type="predicted"/>
<keyword evidence="3" id="KW-0479">Metal-binding</keyword>
<organism evidence="7 8">
    <name type="scientific">Clostridium lentum</name>
    <dbReference type="NCBI Taxonomy" id="2763037"/>
    <lineage>
        <taxon>Bacteria</taxon>
        <taxon>Bacillati</taxon>
        <taxon>Bacillota</taxon>
        <taxon>Clostridia</taxon>
        <taxon>Eubacteriales</taxon>
        <taxon>Clostridiaceae</taxon>
        <taxon>Clostridium</taxon>
    </lineage>
</organism>
<sequence length="200" mass="22454">MNILYTIGDSLYINITNKCPCSCSFCIRKEMDGLKGSGSLWLDRDPSVSEVVDELKKQELNSYKEVVFCGYGEPLVRIHEVVEVARYIKSISNVKVRINTTGISDLIHKENNTARLLVGCIDAVSISLNAPTADEYLKVTRPKFGAEAFYAMIKFSKYVKENIGDVAFSVVNVISDEQIERCKSLADEMGIPLRVREKEE</sequence>
<dbReference type="InterPro" id="IPR023822">
    <property type="entry name" value="rSAM_TatD-assoc_bac"/>
</dbReference>
<dbReference type="Proteomes" id="UP000662088">
    <property type="component" value="Unassembled WGS sequence"/>
</dbReference>
<dbReference type="PANTHER" id="PTHR42836">
    <property type="entry name" value="7-CARBOXY-7-DEAZAGUANINE SYNTHASE"/>
    <property type="match status" value="1"/>
</dbReference>
<keyword evidence="5" id="KW-0411">Iron-sulfur</keyword>
<keyword evidence="4" id="KW-0408">Iron</keyword>
<dbReference type="SFLD" id="SFLDG01111">
    <property type="entry name" value="Uncharacterised_Radical_SAM_Su"/>
    <property type="match status" value="1"/>
</dbReference>
<dbReference type="NCBIfam" id="TIGR04038">
    <property type="entry name" value="tatD_link_rSAM"/>
    <property type="match status" value="1"/>
</dbReference>
<evidence type="ECO:0000256" key="1">
    <source>
        <dbReference type="ARBA" id="ARBA00022485"/>
    </source>
</evidence>
<evidence type="ECO:0000256" key="5">
    <source>
        <dbReference type="ARBA" id="ARBA00023014"/>
    </source>
</evidence>
<dbReference type="PROSITE" id="PS51918">
    <property type="entry name" value="RADICAL_SAM"/>
    <property type="match status" value="1"/>
</dbReference>
<evidence type="ECO:0000259" key="6">
    <source>
        <dbReference type="PROSITE" id="PS51918"/>
    </source>
</evidence>
<comment type="caution">
    <text evidence="7">The sequence shown here is derived from an EMBL/GenBank/DDBJ whole genome shotgun (WGS) entry which is preliminary data.</text>
</comment>
<keyword evidence="8" id="KW-1185">Reference proteome</keyword>
<evidence type="ECO:0000256" key="2">
    <source>
        <dbReference type="ARBA" id="ARBA00022691"/>
    </source>
</evidence>
<dbReference type="InterPro" id="IPR058240">
    <property type="entry name" value="rSAM_sf"/>
</dbReference>
<evidence type="ECO:0000256" key="3">
    <source>
        <dbReference type="ARBA" id="ARBA00022723"/>
    </source>
</evidence>
<dbReference type="Gene3D" id="3.20.20.70">
    <property type="entry name" value="Aldolase class I"/>
    <property type="match status" value="1"/>
</dbReference>
<dbReference type="Pfam" id="PF04055">
    <property type="entry name" value="Radical_SAM"/>
    <property type="match status" value="1"/>
</dbReference>
<dbReference type="SUPFAM" id="SSF102114">
    <property type="entry name" value="Radical SAM enzymes"/>
    <property type="match status" value="1"/>
</dbReference>
<dbReference type="EMBL" id="JACOOQ010000014">
    <property type="protein sequence ID" value="MBC5640567.1"/>
    <property type="molecule type" value="Genomic_DNA"/>
</dbReference>
<dbReference type="GO" id="GO:0051539">
    <property type="term" value="F:4 iron, 4 sulfur cluster binding"/>
    <property type="evidence" value="ECO:0007669"/>
    <property type="project" value="UniProtKB-KW"/>
</dbReference>
<dbReference type="PANTHER" id="PTHR42836:SF1">
    <property type="entry name" value="7-CARBOXY-7-DEAZAGUANINE SYNTHASE"/>
    <property type="match status" value="1"/>
</dbReference>
<dbReference type="GO" id="GO:0046872">
    <property type="term" value="F:metal ion binding"/>
    <property type="evidence" value="ECO:0007669"/>
    <property type="project" value="UniProtKB-KW"/>
</dbReference>
<reference evidence="7" key="1">
    <citation type="submission" date="2020-08" db="EMBL/GenBank/DDBJ databases">
        <title>Genome public.</title>
        <authorList>
            <person name="Liu C."/>
            <person name="Sun Q."/>
        </authorList>
    </citation>
    <scope>NUCLEOTIDE SEQUENCE</scope>
    <source>
        <strain evidence="7">NSJ-42</strain>
    </source>
</reference>
<feature type="domain" description="Radical SAM core" evidence="6">
    <location>
        <begin position="5"/>
        <end position="200"/>
    </location>
</feature>
<keyword evidence="2" id="KW-0949">S-adenosyl-L-methionine</keyword>
<dbReference type="SFLD" id="SFLDS00029">
    <property type="entry name" value="Radical_SAM"/>
    <property type="match status" value="1"/>
</dbReference>
<dbReference type="InterPro" id="IPR007197">
    <property type="entry name" value="rSAM"/>
</dbReference>
<accession>A0A8I0AEB9</accession>
<dbReference type="CDD" id="cd01335">
    <property type="entry name" value="Radical_SAM"/>
    <property type="match status" value="1"/>
</dbReference>
<evidence type="ECO:0000256" key="4">
    <source>
        <dbReference type="ARBA" id="ARBA00023004"/>
    </source>
</evidence>
<name>A0A8I0AEB9_9CLOT</name>
<dbReference type="InterPro" id="IPR013785">
    <property type="entry name" value="Aldolase_TIM"/>
</dbReference>
<evidence type="ECO:0000313" key="7">
    <source>
        <dbReference type="EMBL" id="MBC5640567.1"/>
    </source>
</evidence>
<keyword evidence="1" id="KW-0004">4Fe-4S</keyword>
<dbReference type="NCBIfam" id="TIGR04100">
    <property type="entry name" value="rSAM_pair_X"/>
    <property type="match status" value="1"/>
</dbReference>
<gene>
    <name evidence="7" type="ORF">H8R92_09075</name>
</gene>
<dbReference type="GO" id="GO:0003824">
    <property type="term" value="F:catalytic activity"/>
    <property type="evidence" value="ECO:0007669"/>
    <property type="project" value="InterPro"/>
</dbReference>
<dbReference type="InterPro" id="IPR023821">
    <property type="entry name" value="rSAM_TatD-assoc"/>
</dbReference>
<evidence type="ECO:0000313" key="8">
    <source>
        <dbReference type="Proteomes" id="UP000662088"/>
    </source>
</evidence>